<organism evidence="2">
    <name type="scientific">Triticum aestivum</name>
    <name type="common">Wheat</name>
    <dbReference type="NCBI Taxonomy" id="4565"/>
    <lineage>
        <taxon>Eukaryota</taxon>
        <taxon>Viridiplantae</taxon>
        <taxon>Streptophyta</taxon>
        <taxon>Embryophyta</taxon>
        <taxon>Tracheophyta</taxon>
        <taxon>Spermatophyta</taxon>
        <taxon>Magnoliopsida</taxon>
        <taxon>Liliopsida</taxon>
        <taxon>Poales</taxon>
        <taxon>Poaceae</taxon>
        <taxon>BOP clade</taxon>
        <taxon>Pooideae</taxon>
        <taxon>Triticodae</taxon>
        <taxon>Triticeae</taxon>
        <taxon>Triticinae</taxon>
        <taxon>Triticum</taxon>
    </lineage>
</organism>
<feature type="region of interest" description="Disordered" evidence="1">
    <location>
        <begin position="1"/>
        <end position="24"/>
    </location>
</feature>
<dbReference type="Gramene" id="TraesWEE_scaffold_053669_01G000100.1">
    <property type="protein sequence ID" value="TraesWEE_scaffold_053669_01G000100.1"/>
    <property type="gene ID" value="TraesWEE_scaffold_053669_01G000100"/>
</dbReference>
<dbReference type="Proteomes" id="UP000019116">
    <property type="component" value="Chromosome 4D"/>
</dbReference>
<dbReference type="Gramene" id="TraesRN4D0100692500.1">
    <property type="protein sequence ID" value="TraesRN4D0100692500.1"/>
    <property type="gene ID" value="TraesRN4D0100692500"/>
</dbReference>
<dbReference type="Gramene" id="TraesCLE_scaffold_065807_01G000100.1">
    <property type="protein sequence ID" value="TraesCLE_scaffold_065807_01G000100.1"/>
    <property type="gene ID" value="TraesCLE_scaffold_065807_01G000100"/>
</dbReference>
<dbReference type="EnsemblPlants" id="TraesCS4D02G282700.1">
    <property type="protein sequence ID" value="TraesCS4D02G282700.1"/>
    <property type="gene ID" value="TraesCS4D02G282700"/>
</dbReference>
<name>A0A3B6JMD0_WHEAT</name>
<reference evidence="2" key="2">
    <citation type="submission" date="2018-10" db="UniProtKB">
        <authorList>
            <consortium name="EnsemblPlants"/>
        </authorList>
    </citation>
    <scope>IDENTIFICATION</scope>
</reference>
<dbReference type="AlphaFoldDB" id="A0A3B6JMD0"/>
<dbReference type="Gramene" id="TraesROB_scaffold_083428_01G000100.1">
    <property type="protein sequence ID" value="TraesROB_scaffold_083428_01G000100.1"/>
    <property type="gene ID" value="TraesROB_scaffold_083428_01G000100"/>
</dbReference>
<dbReference type="OrthoDB" id="10264738at2759"/>
<evidence type="ECO:0000313" key="3">
    <source>
        <dbReference type="Proteomes" id="UP000019116"/>
    </source>
</evidence>
<dbReference type="Gramene" id="TraesCS4D03G0669400.1">
    <property type="protein sequence ID" value="TraesCS4D03G0669400.1.CDS"/>
    <property type="gene ID" value="TraesCS4D03G0669400"/>
</dbReference>
<keyword evidence="3" id="KW-1185">Reference proteome</keyword>
<dbReference type="Gramene" id="TraesCS4D02G282700.1">
    <property type="protein sequence ID" value="TraesCS4D02G282700.1"/>
    <property type="gene ID" value="TraesCS4D02G282700"/>
</dbReference>
<reference evidence="2" key="1">
    <citation type="submission" date="2018-08" db="EMBL/GenBank/DDBJ databases">
        <authorList>
            <person name="Rossello M."/>
        </authorList>
    </citation>
    <scope>NUCLEOTIDE SEQUENCE [LARGE SCALE GENOMIC DNA]</scope>
    <source>
        <strain evidence="2">cv. Chinese Spring</strain>
    </source>
</reference>
<sequence>MLILPPPPSTRKHKREAAGRSQSRSTSLVTGACIALGIEDLPDSPRHQPCVWVFQDVGRQLLNHVRQGPRRRRQTLKMTETPTLLAQRNCMHSIAKRMYVYEMLSQFGSLQVDEEVEDAAQELVASVLCNMLQQVVAAQR</sequence>
<proteinExistence type="predicted"/>
<evidence type="ECO:0000256" key="1">
    <source>
        <dbReference type="SAM" id="MobiDB-lite"/>
    </source>
</evidence>
<accession>A0A3B6JMD0</accession>
<evidence type="ECO:0000313" key="2">
    <source>
        <dbReference type="EnsemblPlants" id="TraesCS4D02G282700.1"/>
    </source>
</evidence>
<protein>
    <submittedName>
        <fullName evidence="2">Uncharacterized protein</fullName>
    </submittedName>
</protein>